<protein>
    <submittedName>
        <fullName evidence="1">Uncharacterized protein</fullName>
    </submittedName>
</protein>
<reference evidence="1 2" key="1">
    <citation type="journal article" date="2014" name="Agronomy (Basel)">
        <title>A Draft Genome Sequence for Ensete ventricosum, the Drought-Tolerant Tree Against Hunger.</title>
        <authorList>
            <person name="Harrison J."/>
            <person name="Moore K.A."/>
            <person name="Paszkiewicz K."/>
            <person name="Jones T."/>
            <person name="Grant M."/>
            <person name="Ambacheew D."/>
            <person name="Muzemil S."/>
            <person name="Studholme D.J."/>
        </authorList>
    </citation>
    <scope>NUCLEOTIDE SEQUENCE [LARGE SCALE GENOMIC DNA]</scope>
</reference>
<gene>
    <name evidence="1" type="ORF">B296_00012867</name>
</gene>
<evidence type="ECO:0000313" key="1">
    <source>
        <dbReference type="EMBL" id="RRT57725.1"/>
    </source>
</evidence>
<dbReference type="AlphaFoldDB" id="A0A426Z172"/>
<evidence type="ECO:0000313" key="2">
    <source>
        <dbReference type="Proteomes" id="UP000287651"/>
    </source>
</evidence>
<comment type="caution">
    <text evidence="1">The sequence shown here is derived from an EMBL/GenBank/DDBJ whole genome shotgun (WGS) entry which is preliminary data.</text>
</comment>
<name>A0A426Z172_ENSVE</name>
<sequence>MCISTHVVISDRVEIENGWVEGAPRVRLDRSAAGHSYLRSLLPLWLTMSLYFSIPSVVLAVRRTLCPLQLWRVGLTHVRGELVPKSVRPSWGSGNELVGFKYPEADLTELGLGKWTGRI</sequence>
<proteinExistence type="predicted"/>
<organism evidence="1 2">
    <name type="scientific">Ensete ventricosum</name>
    <name type="common">Abyssinian banana</name>
    <name type="synonym">Musa ensete</name>
    <dbReference type="NCBI Taxonomy" id="4639"/>
    <lineage>
        <taxon>Eukaryota</taxon>
        <taxon>Viridiplantae</taxon>
        <taxon>Streptophyta</taxon>
        <taxon>Embryophyta</taxon>
        <taxon>Tracheophyta</taxon>
        <taxon>Spermatophyta</taxon>
        <taxon>Magnoliopsida</taxon>
        <taxon>Liliopsida</taxon>
        <taxon>Zingiberales</taxon>
        <taxon>Musaceae</taxon>
        <taxon>Ensete</taxon>
    </lineage>
</organism>
<dbReference type="EMBL" id="AMZH03009024">
    <property type="protein sequence ID" value="RRT57725.1"/>
    <property type="molecule type" value="Genomic_DNA"/>
</dbReference>
<dbReference type="Proteomes" id="UP000287651">
    <property type="component" value="Unassembled WGS sequence"/>
</dbReference>
<accession>A0A426Z172</accession>